<keyword evidence="3" id="KW-0678">Repressor</keyword>
<dbReference type="InterPro" id="IPR002712">
    <property type="entry name" value="CcdB"/>
</dbReference>
<dbReference type="Gene3D" id="2.30.30.110">
    <property type="match status" value="1"/>
</dbReference>
<keyword evidence="9" id="KW-1185">Reference proteome</keyword>
<proteinExistence type="inferred from homology"/>
<evidence type="ECO:0000256" key="1">
    <source>
        <dbReference type="ARBA" id="ARBA00005230"/>
    </source>
</evidence>
<dbReference type="InterPro" id="IPR011067">
    <property type="entry name" value="Plasmid_toxin/cell-grow_inhib"/>
</dbReference>
<reference evidence="8" key="1">
    <citation type="submission" date="2012-09" db="EMBL/GenBank/DDBJ databases">
        <title>Genome Sequence of alkane-degrading Bacterium Alcanivorax balearicus MACL04.</title>
        <authorList>
            <person name="Lai Q."/>
            <person name="Shao Z."/>
        </authorList>
    </citation>
    <scope>NUCLEOTIDE SEQUENCE</scope>
    <source>
        <strain evidence="8">MACL04</strain>
    </source>
</reference>
<sequence>MAQFDVYRNPSNTSRTLYPYLVDIQSPILADLATRIVIPLAKCSAFGDQSMRGLTPEIHFEDEVLLLLTPQISSLPVKRLDAPVGSLAHFKENIIAALDFAVTGI</sequence>
<comment type="caution">
    <text evidence="8">The sequence shown here is derived from an EMBL/GenBank/DDBJ whole genome shotgun (WGS) entry which is preliminary data.</text>
</comment>
<evidence type="ECO:0000313" key="8">
    <source>
        <dbReference type="EMBL" id="MCU5783390.1"/>
    </source>
</evidence>
<dbReference type="Pfam" id="PF01845">
    <property type="entry name" value="CcdB"/>
    <property type="match status" value="1"/>
</dbReference>
<evidence type="ECO:0000256" key="2">
    <source>
        <dbReference type="ARBA" id="ARBA00015075"/>
    </source>
</evidence>
<protein>
    <recommendedName>
        <fullName evidence="2">Toxin CcdB</fullName>
    </recommendedName>
    <alternativeName>
        <fullName evidence="7">Cytotoxic protein CcdB</fullName>
    </alternativeName>
    <alternativeName>
        <fullName evidence="6">Protein LetD</fullName>
    </alternativeName>
</protein>
<gene>
    <name evidence="8" type="ORF">MA04_02690</name>
</gene>
<name>A0ABT2R0S9_9GAMM</name>
<keyword evidence="5" id="KW-0804">Transcription</keyword>
<dbReference type="SUPFAM" id="SSF50118">
    <property type="entry name" value="Cell growth inhibitor/plasmid maintenance toxic component"/>
    <property type="match status" value="1"/>
</dbReference>
<dbReference type="EMBL" id="ARXS01000015">
    <property type="protein sequence ID" value="MCU5783390.1"/>
    <property type="molecule type" value="Genomic_DNA"/>
</dbReference>
<evidence type="ECO:0000313" key="9">
    <source>
        <dbReference type="Proteomes" id="UP001064106"/>
    </source>
</evidence>
<evidence type="ECO:0000256" key="7">
    <source>
        <dbReference type="ARBA" id="ARBA00033135"/>
    </source>
</evidence>
<evidence type="ECO:0000256" key="3">
    <source>
        <dbReference type="ARBA" id="ARBA00022491"/>
    </source>
</evidence>
<comment type="similarity">
    <text evidence="1">Belongs to the CcdB toxin family.</text>
</comment>
<organism evidence="8 9">
    <name type="scientific">Alloalcanivorax balearicus MACL04</name>
    <dbReference type="NCBI Taxonomy" id="1177182"/>
    <lineage>
        <taxon>Bacteria</taxon>
        <taxon>Pseudomonadati</taxon>
        <taxon>Pseudomonadota</taxon>
        <taxon>Gammaproteobacteria</taxon>
        <taxon>Oceanospirillales</taxon>
        <taxon>Alcanivoracaceae</taxon>
        <taxon>Alloalcanivorax</taxon>
    </lineage>
</organism>
<keyword evidence="4" id="KW-0805">Transcription regulation</keyword>
<dbReference type="RefSeq" id="WP_163122959.1">
    <property type="nucleotide sequence ID" value="NZ_ARXS01000015.1"/>
</dbReference>
<evidence type="ECO:0000256" key="6">
    <source>
        <dbReference type="ARBA" id="ARBA00029628"/>
    </source>
</evidence>
<evidence type="ECO:0000256" key="4">
    <source>
        <dbReference type="ARBA" id="ARBA00023015"/>
    </source>
</evidence>
<dbReference type="Proteomes" id="UP001064106">
    <property type="component" value="Unassembled WGS sequence"/>
</dbReference>
<accession>A0ABT2R0S9</accession>
<evidence type="ECO:0000256" key="5">
    <source>
        <dbReference type="ARBA" id="ARBA00023163"/>
    </source>
</evidence>